<organism evidence="2 3">
    <name type="scientific">Hanamia caeni</name>
    <dbReference type="NCBI Taxonomy" id="2294116"/>
    <lineage>
        <taxon>Bacteria</taxon>
        <taxon>Pseudomonadati</taxon>
        <taxon>Bacteroidota</taxon>
        <taxon>Chitinophagia</taxon>
        <taxon>Chitinophagales</taxon>
        <taxon>Chitinophagaceae</taxon>
        <taxon>Hanamia</taxon>
    </lineage>
</organism>
<evidence type="ECO:0000256" key="1">
    <source>
        <dbReference type="SAM" id="MobiDB-lite"/>
    </source>
</evidence>
<sequence>MNTAINYADLLLAQFSDEPDDLKNNIQEHPASSLSHVLLLCHLKKNNDPSFDEVAKQTGIYLQNPYWLQFQLAFLSVKEEKDLKINLPVAESSPTDNLSDLKIPNAGLPESDVESPVTISYNSDSINENDRNDEEMLNAESERIETAVSSENLPDMLSDDLISENTELDDTITTDKDATDKEEELSKEEIREELPTPENELALLNEGTSDLDSENDASPGEQKNDENQTTGFNTEPDEAFTDSIPASVEPSADEQPQANENTESEKHNFEVTEEIKDEEYNAGNPKEEDTSVSGQNAELEMDTADDEPLSFEPLHTVDYFASQGIKLSEDALNNDQLGKQVKSFTAWLKTMKKLHPGKLPEQNEVIEKLIQTSSEASNQSVNVLTEAMAEVLVKQGKSEKAVEMYQKLSLLNPSKSAYFAAKIESIKSI</sequence>
<protein>
    <submittedName>
        <fullName evidence="2">Uncharacterized protein</fullName>
    </submittedName>
</protein>
<dbReference type="EMBL" id="RJJR01000001">
    <property type="protein sequence ID" value="RNI40044.1"/>
    <property type="molecule type" value="Genomic_DNA"/>
</dbReference>
<feature type="compositionally biased region" description="Polar residues" evidence="1">
    <location>
        <begin position="117"/>
        <end position="126"/>
    </location>
</feature>
<reference evidence="2 3" key="1">
    <citation type="submission" date="2018-11" db="EMBL/GenBank/DDBJ databases">
        <title>Draft genome sequence of Ferruginibacter sp. BO-59.</title>
        <authorList>
            <person name="Im W.T."/>
        </authorList>
    </citation>
    <scope>NUCLEOTIDE SEQUENCE [LARGE SCALE GENOMIC DNA]</scope>
    <source>
        <strain evidence="2 3">BO-59</strain>
    </source>
</reference>
<dbReference type="AlphaFoldDB" id="A0A3M9NQS9"/>
<dbReference type="Proteomes" id="UP000267223">
    <property type="component" value="Unassembled WGS sequence"/>
</dbReference>
<evidence type="ECO:0000313" key="3">
    <source>
        <dbReference type="Proteomes" id="UP000267223"/>
    </source>
</evidence>
<feature type="compositionally biased region" description="Basic and acidic residues" evidence="1">
    <location>
        <begin position="263"/>
        <end position="274"/>
    </location>
</feature>
<accession>A0A3M9NQS9</accession>
<feature type="region of interest" description="Disordered" evidence="1">
    <location>
        <begin position="94"/>
        <end position="132"/>
    </location>
</feature>
<keyword evidence="3" id="KW-1185">Reference proteome</keyword>
<name>A0A3M9NQS9_9BACT</name>
<dbReference type="OrthoDB" id="594666at2"/>
<proteinExistence type="predicted"/>
<gene>
    <name evidence="2" type="ORF">EFY79_01710</name>
</gene>
<evidence type="ECO:0000313" key="2">
    <source>
        <dbReference type="EMBL" id="RNI40044.1"/>
    </source>
</evidence>
<dbReference type="RefSeq" id="WP_123118935.1">
    <property type="nucleotide sequence ID" value="NZ_RJJR01000001.1"/>
</dbReference>
<comment type="caution">
    <text evidence="2">The sequence shown here is derived from an EMBL/GenBank/DDBJ whole genome shotgun (WGS) entry which is preliminary data.</text>
</comment>
<feature type="region of interest" description="Disordered" evidence="1">
    <location>
        <begin position="164"/>
        <end position="295"/>
    </location>
</feature>